<accession>A0A165B2M4</accession>
<keyword evidence="2" id="KW-1185">Reference proteome</keyword>
<proteinExistence type="predicted"/>
<dbReference type="GO" id="GO:0005524">
    <property type="term" value="F:ATP binding"/>
    <property type="evidence" value="ECO:0007669"/>
    <property type="project" value="InterPro"/>
</dbReference>
<dbReference type="GO" id="GO:0003918">
    <property type="term" value="F:DNA topoisomerase type II (double strand cut, ATP-hydrolyzing) activity"/>
    <property type="evidence" value="ECO:0007669"/>
    <property type="project" value="TreeGrafter"/>
</dbReference>
<dbReference type="Pfam" id="PF03989">
    <property type="entry name" value="DNA_gyraseA_C"/>
    <property type="match status" value="4"/>
</dbReference>
<name>A0A165B2M4_9SYNE</name>
<organism evidence="1 2">
    <name type="scientific">Candidatus Synechococcus spongiarum</name>
    <dbReference type="NCBI Taxonomy" id="431041"/>
    <lineage>
        <taxon>Bacteria</taxon>
        <taxon>Bacillati</taxon>
        <taxon>Cyanobacteriota</taxon>
        <taxon>Cyanophyceae</taxon>
        <taxon>Synechococcales</taxon>
        <taxon>Synechococcaceae</taxon>
        <taxon>Synechococcus</taxon>
    </lineage>
</organism>
<dbReference type="Gene3D" id="2.120.10.90">
    <property type="entry name" value="DNA gyrase/topoisomerase IV, subunit A, C-terminal"/>
    <property type="match status" value="1"/>
</dbReference>
<dbReference type="GO" id="GO:0003677">
    <property type="term" value="F:DNA binding"/>
    <property type="evidence" value="ECO:0007669"/>
    <property type="project" value="InterPro"/>
</dbReference>
<dbReference type="GO" id="GO:0009330">
    <property type="term" value="C:DNA topoisomerase type II (double strand cut, ATP-hydrolyzing) complex"/>
    <property type="evidence" value="ECO:0007669"/>
    <property type="project" value="TreeGrafter"/>
</dbReference>
<dbReference type="EC" id="5.99.1.3" evidence="1"/>
<dbReference type="InterPro" id="IPR006691">
    <property type="entry name" value="GyrA/parC_rep"/>
</dbReference>
<reference evidence="2" key="1">
    <citation type="submission" date="2016-02" db="EMBL/GenBank/DDBJ databases">
        <authorList>
            <person name="liu f."/>
        </authorList>
    </citation>
    <scope>NUCLEOTIDE SEQUENCE [LARGE SCALE GENOMIC DNA]</scope>
</reference>
<dbReference type="RefSeq" id="WP_306806789.1">
    <property type="nucleotide sequence ID" value="NZ_FITM01000098.1"/>
</dbReference>
<protein>
    <submittedName>
        <fullName evidence="1">DNA gyrase subunit A</fullName>
        <ecNumber evidence="1">5.99.1.3</ecNumber>
    </submittedName>
</protein>
<dbReference type="SUPFAM" id="SSF101904">
    <property type="entry name" value="GyrA/ParC C-terminal domain-like"/>
    <property type="match status" value="1"/>
</dbReference>
<dbReference type="AlphaFoldDB" id="A0A165B2M4"/>
<evidence type="ECO:0000313" key="1">
    <source>
        <dbReference type="EMBL" id="SAY38884.1"/>
    </source>
</evidence>
<keyword evidence="1" id="KW-0413">Isomerase</keyword>
<dbReference type="EMBL" id="FITM01000098">
    <property type="protein sequence ID" value="SAY38884.1"/>
    <property type="molecule type" value="Genomic_DNA"/>
</dbReference>
<dbReference type="InterPro" id="IPR050220">
    <property type="entry name" value="Type_II_DNA_Topoisomerases"/>
</dbReference>
<dbReference type="GO" id="GO:0006265">
    <property type="term" value="P:DNA topological change"/>
    <property type="evidence" value="ECO:0007669"/>
    <property type="project" value="InterPro"/>
</dbReference>
<gene>
    <name evidence="1" type="ORF">FLM9_917</name>
</gene>
<dbReference type="InterPro" id="IPR035516">
    <property type="entry name" value="Gyrase/topoIV_suA_C"/>
</dbReference>
<dbReference type="PANTHER" id="PTHR43493">
    <property type="entry name" value="DNA GYRASE/TOPOISOMERASE SUBUNIT A"/>
    <property type="match status" value="1"/>
</dbReference>
<dbReference type="GO" id="GO:0005737">
    <property type="term" value="C:cytoplasm"/>
    <property type="evidence" value="ECO:0007669"/>
    <property type="project" value="TreeGrafter"/>
</dbReference>
<dbReference type="PANTHER" id="PTHR43493:SF5">
    <property type="entry name" value="DNA GYRASE SUBUNIT A, CHLOROPLASTIC_MITOCHONDRIAL"/>
    <property type="match status" value="1"/>
</dbReference>
<dbReference type="Proteomes" id="UP000182631">
    <property type="component" value="Unassembled WGS sequence"/>
</dbReference>
<sequence>LMLTQAGFIKRTPLRAFANIRVNGLIAIHLESGDALRWVRLARVGDSVLIGSQSGMAIHVPINDNQLRSMGRTARGVRAMALREGDQVIGMDVLAGDHQAGSAPWVLVASAHGRGKRVAMEEFPLQARAGMGRRALKFRGHGDALISLRILGDAEEVLLVSEQGVIVRLQADQISQQSRTATGVKLQKLGTEDRLVEVVLVPPAPEPEEEAEPEVDP</sequence>
<evidence type="ECO:0000313" key="2">
    <source>
        <dbReference type="Proteomes" id="UP000182631"/>
    </source>
</evidence>
<feature type="non-terminal residue" evidence="1">
    <location>
        <position position="1"/>
    </location>
</feature>